<reference evidence="4 5" key="1">
    <citation type="submission" date="2018-08" db="EMBL/GenBank/DDBJ databases">
        <title>A genome reference for cultivated species of the human gut microbiota.</title>
        <authorList>
            <person name="Zou Y."/>
            <person name="Xue W."/>
            <person name="Luo G."/>
        </authorList>
    </citation>
    <scope>NUCLEOTIDE SEQUENCE [LARGE SCALE GENOMIC DNA]</scope>
    <source>
        <strain evidence="4 5">AM07-24</strain>
    </source>
</reference>
<evidence type="ECO:0000256" key="2">
    <source>
        <dbReference type="ARBA" id="ARBA00023002"/>
    </source>
</evidence>
<proteinExistence type="inferred from homology"/>
<dbReference type="GO" id="GO:0016616">
    <property type="term" value="F:oxidoreductase activity, acting on the CH-OH group of donors, NAD or NADP as acceptor"/>
    <property type="evidence" value="ECO:0007669"/>
    <property type="project" value="TreeGrafter"/>
</dbReference>
<dbReference type="Gene3D" id="3.40.50.720">
    <property type="entry name" value="NAD(P)-binding Rossmann-like Domain"/>
    <property type="match status" value="1"/>
</dbReference>
<evidence type="ECO:0000256" key="3">
    <source>
        <dbReference type="RuleBase" id="RU000363"/>
    </source>
</evidence>
<dbReference type="GO" id="GO:0048038">
    <property type="term" value="F:quinone binding"/>
    <property type="evidence" value="ECO:0007669"/>
    <property type="project" value="TreeGrafter"/>
</dbReference>
<dbReference type="PRINTS" id="PR00081">
    <property type="entry name" value="GDHRDH"/>
</dbReference>
<dbReference type="Pfam" id="PF00106">
    <property type="entry name" value="adh_short"/>
    <property type="match status" value="1"/>
</dbReference>
<dbReference type="GO" id="GO:0006633">
    <property type="term" value="P:fatty acid biosynthetic process"/>
    <property type="evidence" value="ECO:0007669"/>
    <property type="project" value="TreeGrafter"/>
</dbReference>
<gene>
    <name evidence="4" type="ORF">DW099_00265</name>
</gene>
<sequence length="265" mass="28012">MIMQRLKDKVAIITGGAGGMGHVAAKTFTEEGACVVLADRDADKLQAVVKEVSAGGAKVIGVAADLTSQADREKIFEEAVKAFGKVDILINNAGWGCKLPFLETDEASFDRSIELNVKATYYMTQLACKQMIKQGTGGKIVNTSSTAALQGERNGSIYAGSKSAIIAMSKAIALEVGEYGINVNVVCPGFTRTDNNGHIPSAIDDNFLGITPTKRINVAQDIVNGYLFLVSEEARQITAQVLPIDGGFSGTRAMQAAQNASMMVK</sequence>
<dbReference type="GO" id="GO:0008206">
    <property type="term" value="P:bile acid metabolic process"/>
    <property type="evidence" value="ECO:0007669"/>
    <property type="project" value="UniProtKB-ARBA"/>
</dbReference>
<dbReference type="STRING" id="1776384.GCA_900086585_02275"/>
<dbReference type="InterPro" id="IPR002347">
    <property type="entry name" value="SDR_fam"/>
</dbReference>
<dbReference type="PANTHER" id="PTHR42760">
    <property type="entry name" value="SHORT-CHAIN DEHYDROGENASES/REDUCTASES FAMILY MEMBER"/>
    <property type="match status" value="1"/>
</dbReference>
<organism evidence="4 5">
    <name type="scientific">Emergencia timonensis</name>
    <dbReference type="NCBI Taxonomy" id="1776384"/>
    <lineage>
        <taxon>Bacteria</taxon>
        <taxon>Bacillati</taxon>
        <taxon>Bacillota</taxon>
        <taxon>Clostridia</taxon>
        <taxon>Peptostreptococcales</taxon>
        <taxon>Anaerovoracaceae</taxon>
        <taxon>Emergencia</taxon>
    </lineage>
</organism>
<dbReference type="AlphaFoldDB" id="A0A415E5J6"/>
<dbReference type="PRINTS" id="PR00080">
    <property type="entry name" value="SDRFAMILY"/>
</dbReference>
<dbReference type="Proteomes" id="UP000284841">
    <property type="component" value="Unassembled WGS sequence"/>
</dbReference>
<dbReference type="PANTHER" id="PTHR42760:SF133">
    <property type="entry name" value="3-OXOACYL-[ACYL-CARRIER-PROTEIN] REDUCTASE"/>
    <property type="match status" value="1"/>
</dbReference>
<dbReference type="EMBL" id="QRMS01000001">
    <property type="protein sequence ID" value="RHJ89046.1"/>
    <property type="molecule type" value="Genomic_DNA"/>
</dbReference>
<protein>
    <submittedName>
        <fullName evidence="4">SDR family NAD(P)-dependent oxidoreductase</fullName>
    </submittedName>
</protein>
<accession>A0A415E5J6</accession>
<evidence type="ECO:0000313" key="4">
    <source>
        <dbReference type="EMBL" id="RHJ89046.1"/>
    </source>
</evidence>
<keyword evidence="2" id="KW-0560">Oxidoreductase</keyword>
<comment type="caution">
    <text evidence="4">The sequence shown here is derived from an EMBL/GenBank/DDBJ whole genome shotgun (WGS) entry which is preliminary data.</text>
</comment>
<dbReference type="PROSITE" id="PS00061">
    <property type="entry name" value="ADH_SHORT"/>
    <property type="match status" value="1"/>
</dbReference>
<dbReference type="CDD" id="cd05233">
    <property type="entry name" value="SDR_c"/>
    <property type="match status" value="1"/>
</dbReference>
<dbReference type="SUPFAM" id="SSF51735">
    <property type="entry name" value="NAD(P)-binding Rossmann-fold domains"/>
    <property type="match status" value="1"/>
</dbReference>
<dbReference type="NCBIfam" id="NF005559">
    <property type="entry name" value="PRK07231.1"/>
    <property type="match status" value="1"/>
</dbReference>
<dbReference type="InterPro" id="IPR020904">
    <property type="entry name" value="Sc_DH/Rdtase_CS"/>
</dbReference>
<name>A0A415E5J6_9FIRM</name>
<dbReference type="FunFam" id="3.40.50.720:FF:000084">
    <property type="entry name" value="Short-chain dehydrogenase reductase"/>
    <property type="match status" value="1"/>
</dbReference>
<comment type="similarity">
    <text evidence="1 3">Belongs to the short-chain dehydrogenases/reductases (SDR) family.</text>
</comment>
<dbReference type="InterPro" id="IPR036291">
    <property type="entry name" value="NAD(P)-bd_dom_sf"/>
</dbReference>
<evidence type="ECO:0000256" key="1">
    <source>
        <dbReference type="ARBA" id="ARBA00006484"/>
    </source>
</evidence>
<dbReference type="OrthoDB" id="9803333at2"/>
<keyword evidence="5" id="KW-1185">Reference proteome</keyword>
<evidence type="ECO:0000313" key="5">
    <source>
        <dbReference type="Proteomes" id="UP000284841"/>
    </source>
</evidence>